<dbReference type="PRINTS" id="PR00344">
    <property type="entry name" value="BCTRLSENSOR"/>
</dbReference>
<feature type="domain" description="PAC" evidence="12">
    <location>
        <begin position="460"/>
        <end position="512"/>
    </location>
</feature>
<dbReference type="OrthoDB" id="1671731at2"/>
<dbReference type="SMART" id="SM00086">
    <property type="entry name" value="PAC"/>
    <property type="match status" value="2"/>
</dbReference>
<dbReference type="SMART" id="SM00387">
    <property type="entry name" value="HATPase_c"/>
    <property type="match status" value="1"/>
</dbReference>
<dbReference type="InterPro" id="IPR013655">
    <property type="entry name" value="PAS_fold_3"/>
</dbReference>
<evidence type="ECO:0000313" key="14">
    <source>
        <dbReference type="Proteomes" id="UP000198847"/>
    </source>
</evidence>
<feature type="domain" description="Histidine kinase" evidence="10">
    <location>
        <begin position="525"/>
        <end position="729"/>
    </location>
</feature>
<dbReference type="Pfam" id="PF02518">
    <property type="entry name" value="HATPase_c"/>
    <property type="match status" value="1"/>
</dbReference>
<dbReference type="InterPro" id="IPR000700">
    <property type="entry name" value="PAS-assoc_C"/>
</dbReference>
<dbReference type="InterPro" id="IPR036890">
    <property type="entry name" value="HATPase_C_sf"/>
</dbReference>
<dbReference type="Proteomes" id="UP000198847">
    <property type="component" value="Unassembled WGS sequence"/>
</dbReference>
<name>A0A1H8Y4L3_9FIRM</name>
<proteinExistence type="predicted"/>
<dbReference type="SUPFAM" id="SSF47384">
    <property type="entry name" value="Homodimeric domain of signal transducing histidine kinase"/>
    <property type="match status" value="1"/>
</dbReference>
<evidence type="ECO:0000259" key="11">
    <source>
        <dbReference type="PROSITE" id="PS50112"/>
    </source>
</evidence>
<evidence type="ECO:0000256" key="6">
    <source>
        <dbReference type="ARBA" id="ARBA00022777"/>
    </source>
</evidence>
<dbReference type="AlphaFoldDB" id="A0A1H8Y4L3"/>
<dbReference type="SMART" id="SM00091">
    <property type="entry name" value="PAS"/>
    <property type="match status" value="2"/>
</dbReference>
<evidence type="ECO:0000256" key="2">
    <source>
        <dbReference type="ARBA" id="ARBA00012438"/>
    </source>
</evidence>
<dbReference type="InterPro" id="IPR004358">
    <property type="entry name" value="Sig_transdc_His_kin-like_C"/>
</dbReference>
<keyword evidence="9" id="KW-0472">Membrane</keyword>
<evidence type="ECO:0000256" key="4">
    <source>
        <dbReference type="ARBA" id="ARBA00022679"/>
    </source>
</evidence>
<keyword evidence="9" id="KW-0812">Transmembrane</keyword>
<sequence length="736" mass="82175">MASIRQGIAERTYVVITILMTIATIIVGTYYIVREQARIVHEQELRLFQAAVELALQIPKSQFDSKVKEVEVLPIAPDKKATVMNDWLQPILQAQIDRHPGFGMGIYARGIDRIVAIGPDFDGGKLQQGDETYFFSAYVSGTAQFSKFKRTLFFNGKPVNKVIYPISYQGDYIGHVWVCSKTEDLNPIMLAAIAKVIGIALLLWLIILFTLRLAFRKLQTGLRNLANQIRSQDFDRQSFASFPELLPVFDTIVHLREKLNDECLQGMKAHEELALFVDLSVDMIFVRGFDGSFKRINPAVTKQLGYCLADLTAPGIIEKIHPRDIEGVLAAWGRVLAGEPCLQYENRCQAKNGEYRWLAWSAISSKEHGLIYLVARDITEQKAINQKLLTMASIVEYFCDGIVGLAPDGTIQSWNREAENLLGYRAAEVMGKCLSMFCATGCGQKTEEVVEMVKSEEKVQNYQCILQRKNGLAVDVSITVSPIWEDNGDLAGLSATIRDITQQKKMERDIVQMDRLQTIGQMAAGISHEVRNPMTTVRGFLQMIGRKPQYAKDKEYFDLMIEELDRANTIIKEFLSISDTKVHKLEASKLNQIIEAILPLLQADALEQGKNLEVDLSETGELLLNPKEIRQLILNLVRNGLEAMAAGGLATIRTYSRGRVVVLEIADQGTGIPPEILDRLGTPFLTTKENGTGLGLGVCYGIAERHHAKIDVATGPGGTTFYVSFDSQCRDKDTKQ</sequence>
<evidence type="ECO:0000259" key="12">
    <source>
        <dbReference type="PROSITE" id="PS50113"/>
    </source>
</evidence>
<keyword evidence="4" id="KW-0808">Transferase</keyword>
<gene>
    <name evidence="13" type="ORF">SAMN04490178_14216</name>
</gene>
<dbReference type="Gene3D" id="1.10.287.130">
    <property type="match status" value="1"/>
</dbReference>
<dbReference type="CDD" id="cd00082">
    <property type="entry name" value="HisKA"/>
    <property type="match status" value="1"/>
</dbReference>
<keyword evidence="14" id="KW-1185">Reference proteome</keyword>
<feature type="transmembrane region" description="Helical" evidence="9">
    <location>
        <begin position="12"/>
        <end position="33"/>
    </location>
</feature>
<evidence type="ECO:0000256" key="7">
    <source>
        <dbReference type="ARBA" id="ARBA00022840"/>
    </source>
</evidence>
<dbReference type="RefSeq" id="WP_091752230.1">
    <property type="nucleotide sequence ID" value="NZ_FODY01000042.1"/>
</dbReference>
<evidence type="ECO:0000256" key="5">
    <source>
        <dbReference type="ARBA" id="ARBA00022741"/>
    </source>
</evidence>
<dbReference type="EC" id="2.7.13.3" evidence="2"/>
<dbReference type="Gene3D" id="3.30.565.10">
    <property type="entry name" value="Histidine kinase-like ATPase, C-terminal domain"/>
    <property type="match status" value="1"/>
</dbReference>
<dbReference type="InterPro" id="IPR003594">
    <property type="entry name" value="HATPase_dom"/>
</dbReference>
<dbReference type="Pfam" id="PF08447">
    <property type="entry name" value="PAS_3"/>
    <property type="match status" value="1"/>
</dbReference>
<dbReference type="SUPFAM" id="SSF55785">
    <property type="entry name" value="PYP-like sensor domain (PAS domain)"/>
    <property type="match status" value="2"/>
</dbReference>
<dbReference type="PANTHER" id="PTHR43065">
    <property type="entry name" value="SENSOR HISTIDINE KINASE"/>
    <property type="match status" value="1"/>
</dbReference>
<accession>A0A1H8Y4L3</accession>
<evidence type="ECO:0000256" key="3">
    <source>
        <dbReference type="ARBA" id="ARBA00022553"/>
    </source>
</evidence>
<dbReference type="GO" id="GO:0005524">
    <property type="term" value="F:ATP binding"/>
    <property type="evidence" value="ECO:0007669"/>
    <property type="project" value="UniProtKB-KW"/>
</dbReference>
<dbReference type="InterPro" id="IPR005467">
    <property type="entry name" value="His_kinase_dom"/>
</dbReference>
<evidence type="ECO:0000256" key="8">
    <source>
        <dbReference type="ARBA" id="ARBA00023012"/>
    </source>
</evidence>
<dbReference type="PROSITE" id="PS50109">
    <property type="entry name" value="HIS_KIN"/>
    <property type="match status" value="1"/>
</dbReference>
<dbReference type="PROSITE" id="PS50112">
    <property type="entry name" value="PAS"/>
    <property type="match status" value="2"/>
</dbReference>
<dbReference type="Gene3D" id="3.30.450.20">
    <property type="entry name" value="PAS domain"/>
    <property type="match status" value="2"/>
</dbReference>
<feature type="domain" description="PAS" evidence="11">
    <location>
        <begin position="269"/>
        <end position="339"/>
    </location>
</feature>
<dbReference type="CDD" id="cd00130">
    <property type="entry name" value="PAS"/>
    <property type="match status" value="2"/>
</dbReference>
<dbReference type="EMBL" id="FODY01000042">
    <property type="protein sequence ID" value="SEP47012.1"/>
    <property type="molecule type" value="Genomic_DNA"/>
</dbReference>
<feature type="transmembrane region" description="Helical" evidence="9">
    <location>
        <begin position="188"/>
        <end position="215"/>
    </location>
</feature>
<protein>
    <recommendedName>
        <fullName evidence="2">histidine kinase</fullName>
        <ecNumber evidence="2">2.7.13.3</ecNumber>
    </recommendedName>
</protein>
<keyword evidence="5" id="KW-0547">Nucleotide-binding</keyword>
<dbReference type="PROSITE" id="PS50113">
    <property type="entry name" value="PAC"/>
    <property type="match status" value="1"/>
</dbReference>
<keyword evidence="3" id="KW-0597">Phosphoprotein</keyword>
<dbReference type="Pfam" id="PF00512">
    <property type="entry name" value="HisKA"/>
    <property type="match status" value="1"/>
</dbReference>
<dbReference type="SUPFAM" id="SSF55874">
    <property type="entry name" value="ATPase domain of HSP90 chaperone/DNA topoisomerase II/histidine kinase"/>
    <property type="match status" value="1"/>
</dbReference>
<evidence type="ECO:0000259" key="10">
    <source>
        <dbReference type="PROSITE" id="PS50109"/>
    </source>
</evidence>
<evidence type="ECO:0000256" key="9">
    <source>
        <dbReference type="SAM" id="Phobius"/>
    </source>
</evidence>
<evidence type="ECO:0000313" key="13">
    <source>
        <dbReference type="EMBL" id="SEP47012.1"/>
    </source>
</evidence>
<dbReference type="InterPro" id="IPR036097">
    <property type="entry name" value="HisK_dim/P_sf"/>
</dbReference>
<dbReference type="SMART" id="SM00388">
    <property type="entry name" value="HisKA"/>
    <property type="match status" value="1"/>
</dbReference>
<keyword evidence="6" id="KW-0418">Kinase</keyword>
<dbReference type="PANTHER" id="PTHR43065:SF46">
    <property type="entry name" value="C4-DICARBOXYLATE TRANSPORT SENSOR PROTEIN DCTB"/>
    <property type="match status" value="1"/>
</dbReference>
<comment type="catalytic activity">
    <reaction evidence="1">
        <text>ATP + protein L-histidine = ADP + protein N-phospho-L-histidine.</text>
        <dbReference type="EC" id="2.7.13.3"/>
    </reaction>
</comment>
<reference evidence="13 14" key="1">
    <citation type="submission" date="2016-10" db="EMBL/GenBank/DDBJ databases">
        <authorList>
            <person name="de Groot N.N."/>
        </authorList>
    </citation>
    <scope>NUCLEOTIDE SEQUENCE [LARGE SCALE GENOMIC DNA]</scope>
    <source>
        <strain evidence="13 14">DSM 13305</strain>
    </source>
</reference>
<dbReference type="InterPro" id="IPR035965">
    <property type="entry name" value="PAS-like_dom_sf"/>
</dbReference>
<evidence type="ECO:0000256" key="1">
    <source>
        <dbReference type="ARBA" id="ARBA00000085"/>
    </source>
</evidence>
<feature type="domain" description="PAS" evidence="11">
    <location>
        <begin position="387"/>
        <end position="432"/>
    </location>
</feature>
<dbReference type="Pfam" id="PF13426">
    <property type="entry name" value="PAS_9"/>
    <property type="match status" value="1"/>
</dbReference>
<dbReference type="GO" id="GO:0000155">
    <property type="term" value="F:phosphorelay sensor kinase activity"/>
    <property type="evidence" value="ECO:0007669"/>
    <property type="project" value="InterPro"/>
</dbReference>
<keyword evidence="7" id="KW-0067">ATP-binding</keyword>
<dbReference type="InterPro" id="IPR000014">
    <property type="entry name" value="PAS"/>
</dbReference>
<dbReference type="InterPro" id="IPR001610">
    <property type="entry name" value="PAC"/>
</dbReference>
<dbReference type="NCBIfam" id="TIGR00229">
    <property type="entry name" value="sensory_box"/>
    <property type="match status" value="2"/>
</dbReference>
<keyword evidence="9" id="KW-1133">Transmembrane helix</keyword>
<dbReference type="STRING" id="112903.SAMN04490178_14216"/>
<dbReference type="InterPro" id="IPR003661">
    <property type="entry name" value="HisK_dim/P_dom"/>
</dbReference>
<organism evidence="13 14">
    <name type="scientific">Propionispora vibrioides</name>
    <dbReference type="NCBI Taxonomy" id="112903"/>
    <lineage>
        <taxon>Bacteria</taxon>
        <taxon>Bacillati</taxon>
        <taxon>Bacillota</taxon>
        <taxon>Negativicutes</taxon>
        <taxon>Selenomonadales</taxon>
        <taxon>Sporomusaceae</taxon>
        <taxon>Propionispora</taxon>
    </lineage>
</organism>
<keyword evidence="8" id="KW-0902">Two-component regulatory system</keyword>